<gene>
    <name evidence="1" type="ORF">ACFQ0V_03720</name>
</gene>
<organism evidence="1 2">
    <name type="scientific">Savagea faecisuis</name>
    <dbReference type="NCBI Taxonomy" id="1274803"/>
    <lineage>
        <taxon>Bacteria</taxon>
        <taxon>Bacillati</taxon>
        <taxon>Bacillota</taxon>
        <taxon>Bacilli</taxon>
        <taxon>Bacillales</taxon>
        <taxon>Caryophanaceae</taxon>
        <taxon>Savagea</taxon>
    </lineage>
</organism>
<proteinExistence type="predicted"/>
<evidence type="ECO:0000313" key="1">
    <source>
        <dbReference type="EMBL" id="MFD0942874.1"/>
    </source>
</evidence>
<accession>A0ABW3GUH6</accession>
<keyword evidence="2" id="KW-1185">Reference proteome</keyword>
<reference evidence="2" key="1">
    <citation type="journal article" date="2019" name="Int. J. Syst. Evol. Microbiol.">
        <title>The Global Catalogue of Microorganisms (GCM) 10K type strain sequencing project: providing services to taxonomists for standard genome sequencing and annotation.</title>
        <authorList>
            <consortium name="The Broad Institute Genomics Platform"/>
            <consortium name="The Broad Institute Genome Sequencing Center for Infectious Disease"/>
            <person name="Wu L."/>
            <person name="Ma J."/>
        </authorList>
    </citation>
    <scope>NUCLEOTIDE SEQUENCE [LARGE SCALE GENOMIC DNA]</scope>
    <source>
        <strain evidence="2">CCUG 63563</strain>
    </source>
</reference>
<sequence>MENNEPKYNTKVRKIIDLLKFKTRHEVAKEMNYKTYKSLDMFMRRRNFHFDPKQQQYIPANLVNKRPERSVSVTYAPKRAEAIMTAFEDENADPRTIAQNAGFESHKDMADYMKSKGFEWSIHKNNYVESVGYIEPLHEETEEESRTESAQPNLKGATAEGIEEYIPFLRFLYEKRDEVYTLLSGIREDGKLPRYAVPGLVRTKAIYMSDLIAKLTAEFSEEKNITQREIVEGALIEYLQKYGFKQEVDSLLKK</sequence>
<dbReference type="Proteomes" id="UP001596976">
    <property type="component" value="Unassembled WGS sequence"/>
</dbReference>
<comment type="caution">
    <text evidence="1">The sequence shown here is derived from an EMBL/GenBank/DDBJ whole genome shotgun (WGS) entry which is preliminary data.</text>
</comment>
<dbReference type="RefSeq" id="WP_381009847.1">
    <property type="nucleotide sequence ID" value="NZ_JBHTJF010000016.1"/>
</dbReference>
<name>A0ABW3GUH6_9BACL</name>
<dbReference type="EMBL" id="JBHTJF010000016">
    <property type="protein sequence ID" value="MFD0942874.1"/>
    <property type="molecule type" value="Genomic_DNA"/>
</dbReference>
<evidence type="ECO:0000313" key="2">
    <source>
        <dbReference type="Proteomes" id="UP001596976"/>
    </source>
</evidence>
<protein>
    <submittedName>
        <fullName evidence="1">Uncharacterized protein</fullName>
    </submittedName>
</protein>